<accession>A0A919T1I0</accession>
<organism evidence="2 3">
    <name type="scientific">Actinoplanes auranticolor</name>
    <dbReference type="NCBI Taxonomy" id="47988"/>
    <lineage>
        <taxon>Bacteria</taxon>
        <taxon>Bacillati</taxon>
        <taxon>Actinomycetota</taxon>
        <taxon>Actinomycetes</taxon>
        <taxon>Micromonosporales</taxon>
        <taxon>Micromonosporaceae</taxon>
        <taxon>Actinoplanes</taxon>
    </lineage>
</organism>
<comment type="caution">
    <text evidence="2">The sequence shown here is derived from an EMBL/GenBank/DDBJ whole genome shotgun (WGS) entry which is preliminary data.</text>
</comment>
<proteinExistence type="predicted"/>
<dbReference type="Proteomes" id="UP000681340">
    <property type="component" value="Unassembled WGS sequence"/>
</dbReference>
<evidence type="ECO:0000313" key="3">
    <source>
        <dbReference type="Proteomes" id="UP000681340"/>
    </source>
</evidence>
<evidence type="ECO:0000313" key="2">
    <source>
        <dbReference type="EMBL" id="GIM80943.1"/>
    </source>
</evidence>
<dbReference type="RefSeq" id="WP_212995033.1">
    <property type="nucleotide sequence ID" value="NZ_BAABEA010000030.1"/>
</dbReference>
<dbReference type="AlphaFoldDB" id="A0A919T1I0"/>
<feature type="region of interest" description="Disordered" evidence="1">
    <location>
        <begin position="82"/>
        <end position="105"/>
    </location>
</feature>
<reference evidence="2" key="1">
    <citation type="submission" date="2021-03" db="EMBL/GenBank/DDBJ databases">
        <title>Whole genome shotgun sequence of Actinoplanes auranticolor NBRC 12245.</title>
        <authorList>
            <person name="Komaki H."/>
            <person name="Tamura T."/>
        </authorList>
    </citation>
    <scope>NUCLEOTIDE SEQUENCE</scope>
    <source>
        <strain evidence="2">NBRC 12245</strain>
    </source>
</reference>
<dbReference type="EMBL" id="BOQL01000138">
    <property type="protein sequence ID" value="GIM80943.1"/>
    <property type="molecule type" value="Genomic_DNA"/>
</dbReference>
<protein>
    <submittedName>
        <fullName evidence="2">Uncharacterized protein</fullName>
    </submittedName>
</protein>
<name>A0A919T1I0_9ACTN</name>
<gene>
    <name evidence="2" type="ORF">Aau02nite_92540</name>
</gene>
<evidence type="ECO:0000256" key="1">
    <source>
        <dbReference type="SAM" id="MobiDB-lite"/>
    </source>
</evidence>
<sequence length="105" mass="11459">MADLDKPRSQADSDALLAFGFTCNVEDASPELCAAAMKVALNLYGCDAARIRAAHELCRERQGDAGEDHDPTITFLEQALQQRNAASDDTDQAGRERFAEQLSQE</sequence>
<keyword evidence="3" id="KW-1185">Reference proteome</keyword>